<evidence type="ECO:0000313" key="10">
    <source>
        <dbReference type="Proteomes" id="UP000247476"/>
    </source>
</evidence>
<comment type="subcellular location">
    <subcellularLocation>
        <location evidence="1 7">Cell membrane</location>
        <topology evidence="1 7">Multi-pass membrane protein</topology>
    </subcellularLocation>
</comment>
<dbReference type="GO" id="GO:0005886">
    <property type="term" value="C:plasma membrane"/>
    <property type="evidence" value="ECO:0007669"/>
    <property type="project" value="UniProtKB-SubCell"/>
</dbReference>
<dbReference type="PANTHER" id="PTHR43744">
    <property type="entry name" value="ABC TRANSPORTER PERMEASE PROTEIN MG189-RELATED-RELATED"/>
    <property type="match status" value="1"/>
</dbReference>
<evidence type="ECO:0000256" key="3">
    <source>
        <dbReference type="ARBA" id="ARBA00022475"/>
    </source>
</evidence>
<organism evidence="9 10">
    <name type="scientific">Paenibacillus flagellatus</name>
    <dbReference type="NCBI Taxonomy" id="2211139"/>
    <lineage>
        <taxon>Bacteria</taxon>
        <taxon>Bacillati</taxon>
        <taxon>Bacillota</taxon>
        <taxon>Bacilli</taxon>
        <taxon>Bacillales</taxon>
        <taxon>Paenibacillaceae</taxon>
        <taxon>Paenibacillus</taxon>
    </lineage>
</organism>
<dbReference type="OrthoDB" id="9810086at2"/>
<dbReference type="PANTHER" id="PTHR43744:SF9">
    <property type="entry name" value="POLYGALACTURONAN_RHAMNOGALACTURONAN TRANSPORT SYSTEM PERMEASE PROTEIN YTCP"/>
    <property type="match status" value="1"/>
</dbReference>
<accession>A0A2V5K6D8</accession>
<keyword evidence="2 7" id="KW-0813">Transport</keyword>
<dbReference type="CDD" id="cd06261">
    <property type="entry name" value="TM_PBP2"/>
    <property type="match status" value="1"/>
</dbReference>
<reference evidence="9 10" key="1">
    <citation type="submission" date="2018-05" db="EMBL/GenBank/DDBJ databases">
        <title>Paenibacillus flagellatus sp. nov., isolated from selenium mineral soil.</title>
        <authorList>
            <person name="Dai X."/>
        </authorList>
    </citation>
    <scope>NUCLEOTIDE SEQUENCE [LARGE SCALE GENOMIC DNA]</scope>
    <source>
        <strain evidence="9 10">DXL2</strain>
    </source>
</reference>
<dbReference type="AlphaFoldDB" id="A0A2V5K6D8"/>
<dbReference type="Pfam" id="PF00528">
    <property type="entry name" value="BPD_transp_1"/>
    <property type="match status" value="1"/>
</dbReference>
<sequence>MVEDRSWGRRLFVVGNTAFLAAMALLCLLPLVHVLAVSFSSNTAAAAGLVKLWPVEFNTKSYEYVLRQEAFLRSLLVSVKRVALGTLVNMVLIVLTAYPLSKEVRVFRPRTVYVWVFFLTVLFGGGLVPTYMVVQQTGILNTIWALILPHAVPVFSVVLLLNFFRGLPKELEEAALIDGAGQFVILWRVFVPLSVPALATLALFAMVGHWNAWFDGLIYMHKPENYPLQSYLQTVVIQQDLQQLSMTDDKLLKLISDKTFSAAQIFLGALPILLVYPFLQKYFMKGIVLGSVKG</sequence>
<dbReference type="InterPro" id="IPR035906">
    <property type="entry name" value="MetI-like_sf"/>
</dbReference>
<evidence type="ECO:0000256" key="1">
    <source>
        <dbReference type="ARBA" id="ARBA00004651"/>
    </source>
</evidence>
<dbReference type="RefSeq" id="WP_110840420.1">
    <property type="nucleotide sequence ID" value="NZ_QJVJ01000005.1"/>
</dbReference>
<keyword evidence="10" id="KW-1185">Reference proteome</keyword>
<feature type="transmembrane region" description="Helical" evidence="7">
    <location>
        <begin position="260"/>
        <end position="279"/>
    </location>
</feature>
<feature type="transmembrane region" description="Helical" evidence="7">
    <location>
        <begin position="185"/>
        <end position="207"/>
    </location>
</feature>
<evidence type="ECO:0000256" key="2">
    <source>
        <dbReference type="ARBA" id="ARBA00022448"/>
    </source>
</evidence>
<dbReference type="SUPFAM" id="SSF161098">
    <property type="entry name" value="MetI-like"/>
    <property type="match status" value="1"/>
</dbReference>
<evidence type="ECO:0000259" key="8">
    <source>
        <dbReference type="PROSITE" id="PS50928"/>
    </source>
</evidence>
<gene>
    <name evidence="9" type="ORF">DLM86_12875</name>
</gene>
<protein>
    <submittedName>
        <fullName evidence="9">ABC transporter permease</fullName>
    </submittedName>
</protein>
<proteinExistence type="inferred from homology"/>
<comment type="caution">
    <text evidence="9">The sequence shown here is derived from an EMBL/GenBank/DDBJ whole genome shotgun (WGS) entry which is preliminary data.</text>
</comment>
<evidence type="ECO:0000313" key="9">
    <source>
        <dbReference type="EMBL" id="PYI54362.1"/>
    </source>
</evidence>
<feature type="transmembrane region" description="Helical" evidence="7">
    <location>
        <begin position="143"/>
        <end position="164"/>
    </location>
</feature>
<evidence type="ECO:0000256" key="4">
    <source>
        <dbReference type="ARBA" id="ARBA00022692"/>
    </source>
</evidence>
<feature type="transmembrane region" description="Helical" evidence="7">
    <location>
        <begin position="112"/>
        <end position="131"/>
    </location>
</feature>
<keyword evidence="5 7" id="KW-1133">Transmembrane helix</keyword>
<dbReference type="EMBL" id="QJVJ01000005">
    <property type="protein sequence ID" value="PYI54362.1"/>
    <property type="molecule type" value="Genomic_DNA"/>
</dbReference>
<feature type="domain" description="ABC transmembrane type-1" evidence="8">
    <location>
        <begin position="71"/>
        <end position="276"/>
    </location>
</feature>
<evidence type="ECO:0000256" key="6">
    <source>
        <dbReference type="ARBA" id="ARBA00023136"/>
    </source>
</evidence>
<keyword evidence="3" id="KW-1003">Cell membrane</keyword>
<dbReference type="Gene3D" id="1.10.3720.10">
    <property type="entry name" value="MetI-like"/>
    <property type="match status" value="1"/>
</dbReference>
<dbReference type="GO" id="GO:0055085">
    <property type="term" value="P:transmembrane transport"/>
    <property type="evidence" value="ECO:0007669"/>
    <property type="project" value="InterPro"/>
</dbReference>
<dbReference type="InterPro" id="IPR000515">
    <property type="entry name" value="MetI-like"/>
</dbReference>
<keyword evidence="4 7" id="KW-0812">Transmembrane</keyword>
<name>A0A2V5K6D8_9BACL</name>
<dbReference type="PROSITE" id="PS50928">
    <property type="entry name" value="ABC_TM1"/>
    <property type="match status" value="1"/>
</dbReference>
<evidence type="ECO:0000256" key="7">
    <source>
        <dbReference type="RuleBase" id="RU363032"/>
    </source>
</evidence>
<keyword evidence="6 7" id="KW-0472">Membrane</keyword>
<evidence type="ECO:0000256" key="5">
    <source>
        <dbReference type="ARBA" id="ARBA00022989"/>
    </source>
</evidence>
<feature type="transmembrane region" description="Helical" evidence="7">
    <location>
        <begin position="82"/>
        <end position="100"/>
    </location>
</feature>
<comment type="similarity">
    <text evidence="7">Belongs to the binding-protein-dependent transport system permease family.</text>
</comment>
<dbReference type="Proteomes" id="UP000247476">
    <property type="component" value="Unassembled WGS sequence"/>
</dbReference>